<dbReference type="GO" id="GO:0005509">
    <property type="term" value="F:calcium ion binding"/>
    <property type="evidence" value="ECO:0007669"/>
    <property type="project" value="InterPro"/>
</dbReference>
<dbReference type="PROSITE" id="PS00330">
    <property type="entry name" value="HEMOLYSIN_CALCIUM"/>
    <property type="match status" value="9"/>
</dbReference>
<comment type="cofactor">
    <cofactor evidence="1">
        <name>Ca(2+)</name>
        <dbReference type="ChEBI" id="CHEBI:29108"/>
    </cofactor>
</comment>
<evidence type="ECO:0000256" key="4">
    <source>
        <dbReference type="ARBA" id="ARBA00022737"/>
    </source>
</evidence>
<keyword evidence="3" id="KW-0964">Secreted</keyword>
<dbReference type="InterPro" id="IPR011049">
    <property type="entry name" value="Serralysin-like_metalloprot_C"/>
</dbReference>
<dbReference type="EMBL" id="QKZL01000018">
    <property type="protein sequence ID" value="PZX13482.1"/>
    <property type="molecule type" value="Genomic_DNA"/>
</dbReference>
<dbReference type="GO" id="GO:0031012">
    <property type="term" value="C:extracellular matrix"/>
    <property type="evidence" value="ECO:0007669"/>
    <property type="project" value="InterPro"/>
</dbReference>
<dbReference type="InterPro" id="IPR018511">
    <property type="entry name" value="Hemolysin-typ_Ca-bd_CS"/>
</dbReference>
<dbReference type="Pfam" id="PF00353">
    <property type="entry name" value="HemolysinCabind"/>
    <property type="match status" value="4"/>
</dbReference>
<dbReference type="Gene3D" id="2.150.10.10">
    <property type="entry name" value="Serralysin-like metalloprotease, C-terminal"/>
    <property type="match status" value="3"/>
</dbReference>
<keyword evidence="4" id="KW-0677">Repeat</keyword>
<dbReference type="SUPFAM" id="SSF51120">
    <property type="entry name" value="beta-Roll"/>
    <property type="match status" value="2"/>
</dbReference>
<dbReference type="OrthoDB" id="733404at2"/>
<dbReference type="GO" id="GO:0004222">
    <property type="term" value="F:metalloendopeptidase activity"/>
    <property type="evidence" value="ECO:0007669"/>
    <property type="project" value="InterPro"/>
</dbReference>
<reference evidence="6 7" key="1">
    <citation type="submission" date="2018-06" db="EMBL/GenBank/DDBJ databases">
        <title>Genomic Encyclopedia of Archaeal and Bacterial Type Strains, Phase II (KMG-II): from individual species to whole genera.</title>
        <authorList>
            <person name="Goeker M."/>
        </authorList>
    </citation>
    <scope>NUCLEOTIDE SEQUENCE [LARGE SCALE GENOMIC DNA]</scope>
    <source>
        <strain evidence="6 7">DSM 22009</strain>
    </source>
</reference>
<dbReference type="InterPro" id="IPR024079">
    <property type="entry name" value="MetalloPept_cat_dom_sf"/>
</dbReference>
<sequence length="599" mass="60670">MPIATAARSIPLADLDTLARYQTDGYWEDRGAVRHAFVPSNSNVVTVDLTGLGAGGTQLARWAFEAWERVADISFREVAGGADITFTNDRAGGEGGVQYNPVTGETFSADVNVGAEWLQRYGTTIDSYAFSTYLHEIGHALGLGHQGDYDIGAEFSDATFANDSWQLSVMSYFSQEENPNVGVPRAELITPMQADIVAIQDLYGASTVTRGATVWGVGSDGTLGAVFAALGGADRPRLYEGDTVALTIFDAGGRDVLDLSNSTAGDRIDLAPGTFSDIYGGEGNLAITRDTILEAVRAGSGSDTIFGNGARNALFGNGGNDAIWGRGGHDLARGGGGQDTIGGGAGDDALYGGAGGDVLYGGGGDDTQGGGGGNDLVYGRDGDDLLFGAAGDDSLYGDGGRDTLYGGSGRDALGGGGEADMIYGGGGNDVLFGAAGDDSLYGDGGRDTLYGGAGRDALGGGGDADRIYGGGGADTLFGAAGNDRLLGQGGNDRIFGGGGNDLLSGGGGRDVLVGGAGADVFVFAGGGRDRIVDFSRAEDDRLHLAPGLGEDSFDDAAALVLDVARIVSGDIVLDFGAAGVLVVEDFTDIAGLALQTDFL</sequence>
<dbReference type="Proteomes" id="UP000248916">
    <property type="component" value="Unassembled WGS sequence"/>
</dbReference>
<dbReference type="RefSeq" id="WP_111538337.1">
    <property type="nucleotide sequence ID" value="NZ_QKZL01000018.1"/>
</dbReference>
<comment type="caution">
    <text evidence="6">The sequence shown here is derived from an EMBL/GenBank/DDBJ whole genome shotgun (WGS) entry which is preliminary data.</text>
</comment>
<name>A0A2W7NQB8_9RHOB</name>
<dbReference type="InterPro" id="IPR013858">
    <property type="entry name" value="Peptidase_M10B_C"/>
</dbReference>
<dbReference type="InterPro" id="IPR001343">
    <property type="entry name" value="Hemolysn_Ca-bd"/>
</dbReference>
<dbReference type="Gene3D" id="3.40.390.10">
    <property type="entry name" value="Collagenase (Catalytic Domain)"/>
    <property type="match status" value="1"/>
</dbReference>
<dbReference type="GO" id="GO:0008270">
    <property type="term" value="F:zinc ion binding"/>
    <property type="evidence" value="ECO:0007669"/>
    <property type="project" value="InterPro"/>
</dbReference>
<dbReference type="InterPro" id="IPR050557">
    <property type="entry name" value="RTX_toxin/Mannuronan_C5-epim"/>
</dbReference>
<dbReference type="GO" id="GO:0006508">
    <property type="term" value="P:proteolysis"/>
    <property type="evidence" value="ECO:0007669"/>
    <property type="project" value="UniProtKB-KW"/>
</dbReference>
<dbReference type="Pfam" id="PF08548">
    <property type="entry name" value="Peptidase_M10_C"/>
    <property type="match status" value="1"/>
</dbReference>
<comment type="subcellular location">
    <subcellularLocation>
        <location evidence="2">Secreted</location>
    </subcellularLocation>
</comment>
<dbReference type="CDD" id="cd04277">
    <property type="entry name" value="ZnMc_serralysin_like"/>
    <property type="match status" value="1"/>
</dbReference>
<dbReference type="Pfam" id="PF13583">
    <property type="entry name" value="Reprolysin_4"/>
    <property type="match status" value="1"/>
</dbReference>
<gene>
    <name evidence="6" type="ORF">LX81_03267</name>
</gene>
<dbReference type="PANTHER" id="PTHR38340:SF1">
    <property type="entry name" value="S-LAYER PROTEIN"/>
    <property type="match status" value="1"/>
</dbReference>
<evidence type="ECO:0000256" key="3">
    <source>
        <dbReference type="ARBA" id="ARBA00022525"/>
    </source>
</evidence>
<evidence type="ECO:0000256" key="1">
    <source>
        <dbReference type="ARBA" id="ARBA00001913"/>
    </source>
</evidence>
<accession>A0A2W7NQB8</accession>
<dbReference type="SUPFAM" id="SSF55486">
    <property type="entry name" value="Metalloproteases ('zincins'), catalytic domain"/>
    <property type="match status" value="1"/>
</dbReference>
<dbReference type="InterPro" id="IPR034033">
    <property type="entry name" value="Serralysin-like"/>
</dbReference>
<proteinExistence type="predicted"/>
<protein>
    <submittedName>
        <fullName evidence="6">Serralysin</fullName>
    </submittedName>
</protein>
<evidence type="ECO:0000256" key="2">
    <source>
        <dbReference type="ARBA" id="ARBA00004613"/>
    </source>
</evidence>
<keyword evidence="7" id="KW-1185">Reference proteome</keyword>
<dbReference type="AlphaFoldDB" id="A0A2W7NQB8"/>
<feature type="domain" description="Peptidase M10 serralysin C-terminal" evidence="5">
    <location>
        <begin position="242"/>
        <end position="362"/>
    </location>
</feature>
<evidence type="ECO:0000259" key="5">
    <source>
        <dbReference type="Pfam" id="PF08548"/>
    </source>
</evidence>
<organism evidence="6 7">
    <name type="scientific">Palleronia aestuarii</name>
    <dbReference type="NCBI Taxonomy" id="568105"/>
    <lineage>
        <taxon>Bacteria</taxon>
        <taxon>Pseudomonadati</taxon>
        <taxon>Pseudomonadota</taxon>
        <taxon>Alphaproteobacteria</taxon>
        <taxon>Rhodobacterales</taxon>
        <taxon>Roseobacteraceae</taxon>
        <taxon>Palleronia</taxon>
    </lineage>
</organism>
<evidence type="ECO:0000313" key="6">
    <source>
        <dbReference type="EMBL" id="PZX13482.1"/>
    </source>
</evidence>
<dbReference type="GO" id="GO:0005615">
    <property type="term" value="C:extracellular space"/>
    <property type="evidence" value="ECO:0007669"/>
    <property type="project" value="InterPro"/>
</dbReference>
<evidence type="ECO:0000313" key="7">
    <source>
        <dbReference type="Proteomes" id="UP000248916"/>
    </source>
</evidence>
<dbReference type="PANTHER" id="PTHR38340">
    <property type="entry name" value="S-LAYER PROTEIN"/>
    <property type="match status" value="1"/>
</dbReference>
<dbReference type="PRINTS" id="PR00313">
    <property type="entry name" value="CABNDNGRPT"/>
</dbReference>